<gene>
    <name evidence="2" type="primary">fabG_18</name>
    <name evidence="2" type="ORF">OPKNFCMD_5306</name>
</gene>
<keyword evidence="3" id="KW-1185">Reference proteome</keyword>
<dbReference type="RefSeq" id="WP_128560627.1">
    <property type="nucleotide sequence ID" value="NZ_BPQH01000020.1"/>
</dbReference>
<dbReference type="PRINTS" id="PR00080">
    <property type="entry name" value="SDRFAMILY"/>
</dbReference>
<dbReference type="PANTHER" id="PTHR42760">
    <property type="entry name" value="SHORT-CHAIN DEHYDROGENASES/REDUCTASES FAMILY MEMBER"/>
    <property type="match status" value="1"/>
</dbReference>
<dbReference type="InterPro" id="IPR036291">
    <property type="entry name" value="NAD(P)-bd_dom_sf"/>
</dbReference>
<comment type="caution">
    <text evidence="2">The sequence shown here is derived from an EMBL/GenBank/DDBJ whole genome shotgun (WGS) entry which is preliminary data.</text>
</comment>
<proteinExistence type="inferred from homology"/>
<reference evidence="2" key="2">
    <citation type="submission" date="2021-08" db="EMBL/GenBank/DDBJ databases">
        <authorList>
            <person name="Tani A."/>
            <person name="Ola A."/>
            <person name="Ogura Y."/>
            <person name="Katsura K."/>
            <person name="Hayashi T."/>
        </authorList>
    </citation>
    <scope>NUCLEOTIDE SEQUENCE</scope>
    <source>
        <strain evidence="2">KCTC 52305</strain>
    </source>
</reference>
<sequence>MAGVKGRIALVTGAGNPDGIGFATARVLAEQGCVVAVTATTDRIYERLEDLPGGRAVHAAWTADLTDAAAAKDLVAAVTGRFGRLDILVNNAGNAQTGVPRLWQPLAEMTAEGWSQALRLSLDTCFHVSQAAIAPMLRQRYGRIVNVSSVSGPFVAFDRGAAYAAAKAGMTGLTRSLAFELGRDGITANAVAPGWIDNGKGSERVRQGGRATPLGRAGRPGEVAAVIAFLASEEASYLTGEVIVVDGGNIIQDFKGTDDPGPRPS</sequence>
<dbReference type="Pfam" id="PF13561">
    <property type="entry name" value="adh_short_C2"/>
    <property type="match status" value="1"/>
</dbReference>
<organism evidence="2 3">
    <name type="scientific">Methylobacterium crusticola</name>
    <dbReference type="NCBI Taxonomy" id="1697972"/>
    <lineage>
        <taxon>Bacteria</taxon>
        <taxon>Pseudomonadati</taxon>
        <taxon>Pseudomonadota</taxon>
        <taxon>Alphaproteobacteria</taxon>
        <taxon>Hyphomicrobiales</taxon>
        <taxon>Methylobacteriaceae</taxon>
        <taxon>Methylobacterium</taxon>
    </lineage>
</organism>
<dbReference type="InterPro" id="IPR020904">
    <property type="entry name" value="Sc_DH/Rdtase_CS"/>
</dbReference>
<reference evidence="2" key="1">
    <citation type="journal article" date="2021" name="Front. Microbiol.">
        <title>Comprehensive Comparative Genomics and Phenotyping of Methylobacterium Species.</title>
        <authorList>
            <person name="Alessa O."/>
            <person name="Ogura Y."/>
            <person name="Fujitani Y."/>
            <person name="Takami H."/>
            <person name="Hayashi T."/>
            <person name="Sahin N."/>
            <person name="Tani A."/>
        </authorList>
    </citation>
    <scope>NUCLEOTIDE SEQUENCE</scope>
    <source>
        <strain evidence="2">KCTC 52305</strain>
    </source>
</reference>
<dbReference type="Proteomes" id="UP001055167">
    <property type="component" value="Unassembled WGS sequence"/>
</dbReference>
<name>A0ABQ4R6J3_9HYPH</name>
<evidence type="ECO:0000256" key="1">
    <source>
        <dbReference type="ARBA" id="ARBA00006484"/>
    </source>
</evidence>
<dbReference type="PANTHER" id="PTHR42760:SF40">
    <property type="entry name" value="3-OXOACYL-[ACYL-CARRIER-PROTEIN] REDUCTASE, CHLOROPLASTIC"/>
    <property type="match status" value="1"/>
</dbReference>
<dbReference type="InterPro" id="IPR002347">
    <property type="entry name" value="SDR_fam"/>
</dbReference>
<dbReference type="Gene3D" id="3.40.50.720">
    <property type="entry name" value="NAD(P)-binding Rossmann-like Domain"/>
    <property type="match status" value="1"/>
</dbReference>
<accession>A0ABQ4R6J3</accession>
<dbReference type="EMBL" id="BPQH01000020">
    <property type="protein sequence ID" value="GJD52540.1"/>
    <property type="molecule type" value="Genomic_DNA"/>
</dbReference>
<protein>
    <submittedName>
        <fullName evidence="2">3-oxoacyl-[acyl-carrier-protein] reductase FabG</fullName>
    </submittedName>
</protein>
<evidence type="ECO:0000313" key="3">
    <source>
        <dbReference type="Proteomes" id="UP001055167"/>
    </source>
</evidence>
<dbReference type="PROSITE" id="PS00061">
    <property type="entry name" value="ADH_SHORT"/>
    <property type="match status" value="1"/>
</dbReference>
<comment type="similarity">
    <text evidence="1">Belongs to the short-chain dehydrogenases/reductases (SDR) family.</text>
</comment>
<dbReference type="SUPFAM" id="SSF51735">
    <property type="entry name" value="NAD(P)-binding Rossmann-fold domains"/>
    <property type="match status" value="1"/>
</dbReference>
<evidence type="ECO:0000313" key="2">
    <source>
        <dbReference type="EMBL" id="GJD52540.1"/>
    </source>
</evidence>
<dbReference type="PRINTS" id="PR00081">
    <property type="entry name" value="GDHRDH"/>
</dbReference>